<dbReference type="GO" id="GO:0008270">
    <property type="term" value="F:zinc ion binding"/>
    <property type="evidence" value="ECO:0007669"/>
    <property type="project" value="UniProtKB-KW"/>
</dbReference>
<dbReference type="Proteomes" id="UP001054252">
    <property type="component" value="Unassembled WGS sequence"/>
</dbReference>
<dbReference type="InterPro" id="IPR004146">
    <property type="entry name" value="DC1"/>
</dbReference>
<evidence type="ECO:0000259" key="6">
    <source>
        <dbReference type="SMART" id="SM00249"/>
    </source>
</evidence>
<keyword evidence="2" id="KW-0677">Repeat</keyword>
<feature type="domain" description="Phorbol-ester/DAG-type" evidence="5">
    <location>
        <begin position="809"/>
        <end position="876"/>
    </location>
</feature>
<dbReference type="Pfam" id="PF03107">
    <property type="entry name" value="C1_2"/>
    <property type="match status" value="9"/>
</dbReference>
<comment type="caution">
    <text evidence="7">The sequence shown here is derived from an EMBL/GenBank/DDBJ whole genome shotgun (WGS) entry which is preliminary data.</text>
</comment>
<dbReference type="InterPro" id="IPR053192">
    <property type="entry name" value="Vacuole_Formation_Reg"/>
</dbReference>
<dbReference type="PANTHER" id="PTHR32410">
    <property type="entry name" value="CYSTEINE/HISTIDINE-RICH C1 DOMAIN FAMILY PROTEIN"/>
    <property type="match status" value="1"/>
</dbReference>
<evidence type="ECO:0000256" key="4">
    <source>
        <dbReference type="ARBA" id="ARBA00022833"/>
    </source>
</evidence>
<accession>A0AAV5L869</accession>
<evidence type="ECO:0008006" key="9">
    <source>
        <dbReference type="Google" id="ProtNLM"/>
    </source>
</evidence>
<proteinExistence type="predicted"/>
<dbReference type="EMBL" id="BPVZ01000100">
    <property type="protein sequence ID" value="GKV33448.1"/>
    <property type="molecule type" value="Genomic_DNA"/>
</dbReference>
<keyword evidence="4" id="KW-0862">Zinc</keyword>
<evidence type="ECO:0000256" key="3">
    <source>
        <dbReference type="ARBA" id="ARBA00022771"/>
    </source>
</evidence>
<reference evidence="7 8" key="1">
    <citation type="journal article" date="2021" name="Commun. Biol.">
        <title>The genome of Shorea leprosula (Dipterocarpaceae) highlights the ecological relevance of drought in aseasonal tropical rainforests.</title>
        <authorList>
            <person name="Ng K.K.S."/>
            <person name="Kobayashi M.J."/>
            <person name="Fawcett J.A."/>
            <person name="Hatakeyama M."/>
            <person name="Paape T."/>
            <person name="Ng C.H."/>
            <person name="Ang C.C."/>
            <person name="Tnah L.H."/>
            <person name="Lee C.T."/>
            <person name="Nishiyama T."/>
            <person name="Sese J."/>
            <person name="O'Brien M.J."/>
            <person name="Copetti D."/>
            <person name="Mohd Noor M.I."/>
            <person name="Ong R.C."/>
            <person name="Putra M."/>
            <person name="Sireger I.Z."/>
            <person name="Indrioko S."/>
            <person name="Kosugi Y."/>
            <person name="Izuno A."/>
            <person name="Isagi Y."/>
            <person name="Lee S.L."/>
            <person name="Shimizu K.K."/>
        </authorList>
    </citation>
    <scope>NUCLEOTIDE SEQUENCE [LARGE SCALE GENOMIC DNA]</scope>
    <source>
        <strain evidence="7">214</strain>
    </source>
</reference>
<feature type="domain" description="Phorbol-ester/DAG-type" evidence="5">
    <location>
        <begin position="13"/>
        <end position="65"/>
    </location>
</feature>
<feature type="domain" description="Zinc finger PHD-type" evidence="6">
    <location>
        <begin position="834"/>
        <end position="890"/>
    </location>
</feature>
<evidence type="ECO:0000313" key="7">
    <source>
        <dbReference type="EMBL" id="GKV33448.1"/>
    </source>
</evidence>
<evidence type="ECO:0000313" key="8">
    <source>
        <dbReference type="Proteomes" id="UP001054252"/>
    </source>
</evidence>
<name>A0AAV5L869_9ROSI</name>
<organism evidence="7 8">
    <name type="scientific">Rubroshorea leprosula</name>
    <dbReference type="NCBI Taxonomy" id="152421"/>
    <lineage>
        <taxon>Eukaryota</taxon>
        <taxon>Viridiplantae</taxon>
        <taxon>Streptophyta</taxon>
        <taxon>Embryophyta</taxon>
        <taxon>Tracheophyta</taxon>
        <taxon>Spermatophyta</taxon>
        <taxon>Magnoliopsida</taxon>
        <taxon>eudicotyledons</taxon>
        <taxon>Gunneridae</taxon>
        <taxon>Pentapetalae</taxon>
        <taxon>rosids</taxon>
        <taxon>malvids</taxon>
        <taxon>Malvales</taxon>
        <taxon>Dipterocarpaceae</taxon>
        <taxon>Rubroshorea</taxon>
    </lineage>
</organism>
<keyword evidence="8" id="KW-1185">Reference proteome</keyword>
<dbReference type="PANTHER" id="PTHR32410:SF216">
    <property type="entry name" value="PHORBOL-ESTER_DAG-TYPE DOMAIN-CONTAINING PROTEIN"/>
    <property type="match status" value="1"/>
</dbReference>
<dbReference type="InterPro" id="IPR046349">
    <property type="entry name" value="C1-like_sf"/>
</dbReference>
<dbReference type="SUPFAM" id="SSF57889">
    <property type="entry name" value="Cysteine-rich domain"/>
    <property type="match status" value="8"/>
</dbReference>
<feature type="domain" description="Phorbol-ester/DAG-type" evidence="5">
    <location>
        <begin position="494"/>
        <end position="540"/>
    </location>
</feature>
<feature type="domain" description="Zinc finger PHD-type" evidence="6">
    <location>
        <begin position="84"/>
        <end position="167"/>
    </location>
</feature>
<feature type="domain" description="Phorbol-ester/DAG-type" evidence="5">
    <location>
        <begin position="71"/>
        <end position="116"/>
    </location>
</feature>
<feature type="domain" description="Zinc finger PHD-type" evidence="6">
    <location>
        <begin position="508"/>
        <end position="571"/>
    </location>
</feature>
<keyword evidence="1" id="KW-0479">Metal-binding</keyword>
<feature type="domain" description="Phorbol-ester/DAG-type" evidence="5">
    <location>
        <begin position="374"/>
        <end position="431"/>
    </location>
</feature>
<dbReference type="InterPro" id="IPR002219">
    <property type="entry name" value="PKC_DAG/PE"/>
</dbReference>
<evidence type="ECO:0000256" key="1">
    <source>
        <dbReference type="ARBA" id="ARBA00022723"/>
    </source>
</evidence>
<dbReference type="InterPro" id="IPR001965">
    <property type="entry name" value="Znf_PHD"/>
</dbReference>
<evidence type="ECO:0000259" key="5">
    <source>
        <dbReference type="SMART" id="SM00109"/>
    </source>
</evidence>
<dbReference type="SMART" id="SM00109">
    <property type="entry name" value="C1"/>
    <property type="match status" value="6"/>
</dbReference>
<feature type="domain" description="Zinc finger PHD-type" evidence="6">
    <location>
        <begin position="277"/>
        <end position="354"/>
    </location>
</feature>
<feature type="domain" description="Phorbol-ester/DAG-type" evidence="5">
    <location>
        <begin position="321"/>
        <end position="367"/>
    </location>
</feature>
<gene>
    <name evidence="7" type="ORF">SLEP1_g41965</name>
</gene>
<feature type="domain" description="Zinc finger PHD-type" evidence="6">
    <location>
        <begin position="655"/>
        <end position="713"/>
    </location>
</feature>
<dbReference type="SMART" id="SM00249">
    <property type="entry name" value="PHD"/>
    <property type="match status" value="5"/>
</dbReference>
<protein>
    <recommendedName>
        <fullName evidence="9">Phorbol-ester/DAG-type domain-containing protein</fullName>
    </recommendedName>
</protein>
<evidence type="ECO:0000256" key="2">
    <source>
        <dbReference type="ARBA" id="ARBA00022737"/>
    </source>
</evidence>
<dbReference type="AlphaFoldDB" id="A0AAV5L869"/>
<sequence>MELKNFIHIHPLHFFEEWSNVSGKTRALTCSSGCRRPISTQFYACMDCKFFLHKSCSEQPLNITHPLHDNHPLTRLARASFLASCGFCGGSVKGSVYHCSSCKFELHIKCALLPEFFNGDFPKVDHHIHVEHPLLFVKNLSHEVKLASFRHCNLSSDSSFYTCVACELFIHKSCSETELPLNINHPFHGKHTLTLNLLKGDRAVLCQFCHNDRYPSGLFYHCSSCHFNLDIKCAFLPQFLTGNFPKRDHFSDVDEHRLFFIRKDLISSNKVELRSCYCFVCPESLSGNSFYYCPECQFFLHKSCALEELPLKINHSLHDKHALTLQKGRPQHRPRCNFCLNYIEGYWYSCSSCVFKLDPRCALLITKDIPKRDHHFSHVEHPLAFVQILSNKVRIRSSCLLCSKPLLGTSFYNCPDCGFFLHKECEAELLPKIEHVAHPEHPLIPVFSANYTCNFCQGKNHEKKFAYKCPCPSCVFYIHYECTLPSFFPESRIHDHQLSPFMRKNPFICDACGAKGDGARYFCFKCSIMIHKDCIFLPKLIKFRLHNQHLLGHNYRLPQKEGEKWTCQFCFKKVVTEYGSYKCLHSDCNYVLHGSCVKKNEGLYSEVESENEESDKASSSSSYAVALGDKIDHFSHKHELVLDNEEIITNGDKKCCDGCALPILTATYSCPLPQCNFSLHKACAQIGEHKPHWAFRDPLRVSMNFYFRCQFCKYDCSGFSSWKRDDDDYDGLGSKICLRCGEIPFITKHEAHAQHSLFCDREHKGPCSGCGEEMGSYGGYKCTLAEEEENCKSFALDYRCLTRPLTAEHRFHHHPLKLTYQDPYKDDGDPFQHMCEICEDRRDPKLWFYRCDECDFDAHPDCVLGEYPFIKRGSNCGSIYDYYSICHSHYQPLIYFQREKYPYPNCDECGYPCKDLALKCPDSECSLALHFLKCS</sequence>
<keyword evidence="3" id="KW-0863">Zinc-finger</keyword>